<protein>
    <submittedName>
        <fullName evidence="1">Uncharacterized protein</fullName>
    </submittedName>
</protein>
<proteinExistence type="predicted"/>
<organism evidence="1">
    <name type="scientific">Glycine soja</name>
    <name type="common">Wild soybean</name>
    <dbReference type="NCBI Taxonomy" id="3848"/>
    <lineage>
        <taxon>Eukaryota</taxon>
        <taxon>Viridiplantae</taxon>
        <taxon>Streptophyta</taxon>
        <taxon>Embryophyta</taxon>
        <taxon>Tracheophyta</taxon>
        <taxon>Spermatophyta</taxon>
        <taxon>Magnoliopsida</taxon>
        <taxon>eudicotyledons</taxon>
        <taxon>Gunneridae</taxon>
        <taxon>Pentapetalae</taxon>
        <taxon>rosids</taxon>
        <taxon>fabids</taxon>
        <taxon>Fabales</taxon>
        <taxon>Fabaceae</taxon>
        <taxon>Papilionoideae</taxon>
        <taxon>50 kb inversion clade</taxon>
        <taxon>NPAAA clade</taxon>
        <taxon>indigoferoid/millettioid clade</taxon>
        <taxon>Phaseoleae</taxon>
        <taxon>Glycine</taxon>
        <taxon>Glycine subgen. Soja</taxon>
    </lineage>
</organism>
<gene>
    <name evidence="1" type="ORF">glysoja_029425</name>
</gene>
<dbReference type="Proteomes" id="UP000053555">
    <property type="component" value="Unassembled WGS sequence"/>
</dbReference>
<dbReference type="EMBL" id="KN662943">
    <property type="protein sequence ID" value="KHN12891.1"/>
    <property type="molecule type" value="Genomic_DNA"/>
</dbReference>
<name>A0A0B2PU87_GLYSO</name>
<reference evidence="1" key="1">
    <citation type="submission" date="2014-07" db="EMBL/GenBank/DDBJ databases">
        <title>Identification of a novel salt tolerance gene in wild soybean by whole-genome sequencing.</title>
        <authorList>
            <person name="Lam H.-M."/>
            <person name="Qi X."/>
            <person name="Li M.-W."/>
            <person name="Liu X."/>
            <person name="Xie M."/>
            <person name="Ni M."/>
            <person name="Xu X."/>
        </authorList>
    </citation>
    <scope>NUCLEOTIDE SEQUENCE [LARGE SCALE GENOMIC DNA]</scope>
    <source>
        <tissue evidence="1">Root</tissue>
    </source>
</reference>
<sequence length="292" mass="32541">MGINISSSNNYSERFPIDGSSMVALRKTKIQKWRQVVDTWSAEYYTLGRTTCELDLTKTINKHEEQISISIHDHPTDHAKDNFDFQMSIRVKEDLLLNNFNLNGPRSTQQLPERKTPIAHGGVLKSSSFLYGSDTDRKGLIVILRATRNDESGLLPYVIAVKHYFVAACCSHGVSVVAKIRRGGDGGLSVELEKPSKEHKHELLSMFDDVQGKGWCPDPSSSDCPIEIIPSQNKNPANANPGHQNPPVAIANGGYFKGNGNGSINNNPLFYNNYYYYVGGYFNGNGYQRRPN</sequence>
<evidence type="ECO:0000313" key="1">
    <source>
        <dbReference type="EMBL" id="KHN12891.1"/>
    </source>
</evidence>
<accession>A0A0B2PU87</accession>
<dbReference type="AlphaFoldDB" id="A0A0B2PU87"/>